<evidence type="ECO:0000313" key="2">
    <source>
        <dbReference type="Proteomes" id="UP001207468"/>
    </source>
</evidence>
<proteinExistence type="predicted"/>
<protein>
    <submittedName>
        <fullName evidence="1">Uncharacterized protein</fullName>
    </submittedName>
</protein>
<dbReference type="EMBL" id="JAGFNK010000151">
    <property type="protein sequence ID" value="KAI9464301.1"/>
    <property type="molecule type" value="Genomic_DNA"/>
</dbReference>
<gene>
    <name evidence="1" type="ORF">F5148DRAFT_982202</name>
</gene>
<organism evidence="1 2">
    <name type="scientific">Russula earlei</name>
    <dbReference type="NCBI Taxonomy" id="71964"/>
    <lineage>
        <taxon>Eukaryota</taxon>
        <taxon>Fungi</taxon>
        <taxon>Dikarya</taxon>
        <taxon>Basidiomycota</taxon>
        <taxon>Agaricomycotina</taxon>
        <taxon>Agaricomycetes</taxon>
        <taxon>Russulales</taxon>
        <taxon>Russulaceae</taxon>
        <taxon>Russula</taxon>
    </lineage>
</organism>
<feature type="non-terminal residue" evidence="1">
    <location>
        <position position="1"/>
    </location>
</feature>
<evidence type="ECO:0000313" key="1">
    <source>
        <dbReference type="EMBL" id="KAI9464301.1"/>
    </source>
</evidence>
<reference evidence="1" key="1">
    <citation type="submission" date="2021-03" db="EMBL/GenBank/DDBJ databases">
        <title>Evolutionary priming and transition to the ectomycorrhizal habit in an iconic lineage of mushroom-forming fungi: is preadaptation a requirement?</title>
        <authorList>
            <consortium name="DOE Joint Genome Institute"/>
            <person name="Looney B.P."/>
            <person name="Miyauchi S."/>
            <person name="Morin E."/>
            <person name="Drula E."/>
            <person name="Courty P.E."/>
            <person name="Chicoki N."/>
            <person name="Fauchery L."/>
            <person name="Kohler A."/>
            <person name="Kuo A."/>
            <person name="LaButti K."/>
            <person name="Pangilinan J."/>
            <person name="Lipzen A."/>
            <person name="Riley R."/>
            <person name="Andreopoulos W."/>
            <person name="He G."/>
            <person name="Johnson J."/>
            <person name="Barry K.W."/>
            <person name="Grigoriev I.V."/>
            <person name="Nagy L."/>
            <person name="Hibbett D."/>
            <person name="Henrissat B."/>
            <person name="Matheny P.B."/>
            <person name="Labbe J."/>
            <person name="Martin A.F."/>
        </authorList>
    </citation>
    <scope>NUCLEOTIDE SEQUENCE</scope>
    <source>
        <strain evidence="1">BPL698</strain>
    </source>
</reference>
<keyword evidence="2" id="KW-1185">Reference proteome</keyword>
<dbReference type="Proteomes" id="UP001207468">
    <property type="component" value="Unassembled WGS sequence"/>
</dbReference>
<name>A0ACC0U6I7_9AGAM</name>
<sequence length="124" mass="13450">CGHFGHIARVCPNEVPEYGFVSRAPPPGRSLNVASLPAVKCYRCGGPNHMARDCLAPPYTVTEDMNGAKVPVKTCYKCKTDGHIARDCPEGREPIVEEDSTWGEIQEDPWGSTVLPADGNQGMH</sequence>
<comment type="caution">
    <text evidence="1">The sequence shown here is derived from an EMBL/GenBank/DDBJ whole genome shotgun (WGS) entry which is preliminary data.</text>
</comment>
<accession>A0ACC0U6I7</accession>